<dbReference type="GO" id="GO:0042597">
    <property type="term" value="C:periplasmic space"/>
    <property type="evidence" value="ECO:0007669"/>
    <property type="project" value="UniProtKB-SubCell"/>
</dbReference>
<dbReference type="PANTHER" id="PTHR35272">
    <property type="entry name" value="THIOL:DISULFIDE INTERCHANGE PROTEIN DSBC-RELATED"/>
    <property type="match status" value="1"/>
</dbReference>
<dbReference type="Pfam" id="PF13098">
    <property type="entry name" value="Thioredoxin_2"/>
    <property type="match status" value="1"/>
</dbReference>
<accession>A0A8B4S761</accession>
<dbReference type="InterPro" id="IPR009094">
    <property type="entry name" value="DiS-bond_isomerase_DsbC/G_N_sf"/>
</dbReference>
<dbReference type="Gene3D" id="3.40.30.10">
    <property type="entry name" value="Glutaredoxin"/>
    <property type="match status" value="1"/>
</dbReference>
<dbReference type="InterPro" id="IPR012336">
    <property type="entry name" value="Thioredoxin-like_fold"/>
</dbReference>
<dbReference type="PANTHER" id="PTHR35272:SF4">
    <property type="entry name" value="THIOL:DISULFIDE INTERCHANGE PROTEIN DSBG"/>
    <property type="match status" value="1"/>
</dbReference>
<name>A0A8B4S761_COMTE</name>
<reference evidence="4 5" key="1">
    <citation type="submission" date="2018-06" db="EMBL/GenBank/DDBJ databases">
        <authorList>
            <consortium name="Pathogen Informatics"/>
            <person name="Doyle S."/>
        </authorList>
    </citation>
    <scope>NUCLEOTIDE SEQUENCE [LARGE SCALE GENOMIC DNA]</scope>
    <source>
        <strain evidence="4 5">NCTC10698</strain>
    </source>
</reference>
<evidence type="ECO:0000313" key="4">
    <source>
        <dbReference type="EMBL" id="SUY78130.1"/>
    </source>
</evidence>
<protein>
    <recommendedName>
        <fullName evidence="1">Thiol:disulfide interchange protein</fullName>
    </recommendedName>
</protein>
<dbReference type="Gene3D" id="3.10.450.70">
    <property type="entry name" value="Disulphide bond isomerase, DsbC/G, N-terminal"/>
    <property type="match status" value="1"/>
</dbReference>
<comment type="similarity">
    <text evidence="1">Belongs to the thioredoxin family. DsbC subfamily.</text>
</comment>
<comment type="subcellular location">
    <subcellularLocation>
        <location evidence="1">Periplasm</location>
    </subcellularLocation>
</comment>
<keyword evidence="1" id="KW-0676">Redox-active center</keyword>
<evidence type="ECO:0000313" key="5">
    <source>
        <dbReference type="Proteomes" id="UP000255070"/>
    </source>
</evidence>
<keyword evidence="2" id="KW-0472">Membrane</keyword>
<keyword evidence="2" id="KW-0812">Transmembrane</keyword>
<dbReference type="InterPro" id="IPR036249">
    <property type="entry name" value="Thioredoxin-like_sf"/>
</dbReference>
<dbReference type="SUPFAM" id="SSF54423">
    <property type="entry name" value="DsbC/DsbG N-terminal domain-like"/>
    <property type="match status" value="1"/>
</dbReference>
<evidence type="ECO:0000259" key="3">
    <source>
        <dbReference type="Pfam" id="PF13098"/>
    </source>
</evidence>
<dbReference type="AlphaFoldDB" id="A0A8B4S761"/>
<organism evidence="4 5">
    <name type="scientific">Comamonas testosteroni</name>
    <name type="common">Pseudomonas testosteroni</name>
    <dbReference type="NCBI Taxonomy" id="285"/>
    <lineage>
        <taxon>Bacteria</taxon>
        <taxon>Pseudomonadati</taxon>
        <taxon>Pseudomonadota</taxon>
        <taxon>Betaproteobacteria</taxon>
        <taxon>Burkholderiales</taxon>
        <taxon>Comamonadaceae</taxon>
        <taxon>Comamonas</taxon>
    </lineage>
</organism>
<comment type="caution">
    <text evidence="4">The sequence shown here is derived from an EMBL/GenBank/DDBJ whole genome shotgun (WGS) entry which is preliminary data.</text>
</comment>
<keyword evidence="5" id="KW-1185">Reference proteome</keyword>
<sequence length="301" mass="31930">MTQDGQRFIVPRLQPLSRQLAALTLPIFAAAAATVVAVAYTRDVIAASSAAASSAANSELPSAQFLAEQGLQIVGPMQSSGGLKAWAAYRDQQPIPIYRMPDGKHWVIGTVIDAQGKDVNAKALHNAVQKPMGQGFWTDLERTHWIGDGRPDAARIAYVFTDPNCPYCNQLWRDARPLVQAGQLQLRHILVGMLRPSSEGKAAAILASKAPEQALASHAMAYADAHGKNPDALGIAPLQRIPLSARDALANNAALMSSAGLGATPATIWKNAQGLVQIRTGMPPGLLDELMDKAPAKSPAR</sequence>
<keyword evidence="2" id="KW-1133">Transmembrane helix</keyword>
<dbReference type="EMBL" id="UFXL01000001">
    <property type="protein sequence ID" value="SUY78130.1"/>
    <property type="molecule type" value="Genomic_DNA"/>
</dbReference>
<evidence type="ECO:0000256" key="1">
    <source>
        <dbReference type="RuleBase" id="RU364038"/>
    </source>
</evidence>
<dbReference type="Proteomes" id="UP000255070">
    <property type="component" value="Unassembled WGS sequence"/>
</dbReference>
<feature type="transmembrane region" description="Helical" evidence="2">
    <location>
        <begin position="20"/>
        <end position="40"/>
    </location>
</feature>
<dbReference type="InterPro" id="IPR051470">
    <property type="entry name" value="Thiol:disulfide_interchange"/>
</dbReference>
<dbReference type="CDD" id="cd03020">
    <property type="entry name" value="DsbA_DsbC_DsbG"/>
    <property type="match status" value="1"/>
</dbReference>
<dbReference type="InterPro" id="IPR033954">
    <property type="entry name" value="DiS-bond_Isoase_DsbC/G"/>
</dbReference>
<proteinExistence type="inferred from homology"/>
<comment type="function">
    <text evidence="1">Required for disulfide bond formation in some periplasmic proteins. Acts by transferring its disulfide bond to other proteins and is reduced in the process.</text>
</comment>
<dbReference type="NCBIfam" id="NF008657">
    <property type="entry name" value="PRK11657.1"/>
    <property type="match status" value="1"/>
</dbReference>
<feature type="domain" description="Thioredoxin-like fold" evidence="3">
    <location>
        <begin position="153"/>
        <end position="284"/>
    </location>
</feature>
<gene>
    <name evidence="4" type="primary">dsbG</name>
    <name evidence="4" type="ORF">NCTC10698_03041</name>
</gene>
<keyword evidence="1" id="KW-0574">Periplasm</keyword>
<keyword evidence="1" id="KW-0732">Signal</keyword>
<dbReference type="SUPFAM" id="SSF52833">
    <property type="entry name" value="Thioredoxin-like"/>
    <property type="match status" value="1"/>
</dbReference>
<evidence type="ECO:0000256" key="2">
    <source>
        <dbReference type="SAM" id="Phobius"/>
    </source>
</evidence>